<comment type="caution">
    <text evidence="1">The sequence shown here is derived from an EMBL/GenBank/DDBJ whole genome shotgun (WGS) entry which is preliminary data.</text>
</comment>
<dbReference type="Proteomes" id="UP000323225">
    <property type="component" value="Unassembled WGS sequence"/>
</dbReference>
<name>A0A5Q6PFJ2_VIBCL</name>
<evidence type="ECO:0000313" key="1">
    <source>
        <dbReference type="EMBL" id="KAA1253657.1"/>
    </source>
</evidence>
<sequence>MNRVNALHVILDRVSANSCVINDIYAGNNSPISPLGIFDFHTQEIDEFSFQDYESKIYEKEVYRINAIDLDSIETSFLNSVYNKTDMTISEKNILAGYKSGFIDIIKDTIHLESDDGITKINKRFVRQM</sequence>
<reference evidence="1 2" key="1">
    <citation type="submission" date="2019-09" db="EMBL/GenBank/DDBJ databases">
        <authorList>
            <person name="Kritzky A."/>
            <person name="Schelkanova E.Y."/>
            <person name="Alkhova Z.V."/>
            <person name="Smirnova N.I."/>
        </authorList>
    </citation>
    <scope>NUCLEOTIDE SEQUENCE [LARGE SCALE GENOMIC DNA]</scope>
    <source>
        <strain evidence="1 2">M1526</strain>
    </source>
</reference>
<dbReference type="EMBL" id="VUAA01000019">
    <property type="protein sequence ID" value="KAA1253657.1"/>
    <property type="molecule type" value="Genomic_DNA"/>
</dbReference>
<dbReference type="AlphaFoldDB" id="A0A5Q6PFJ2"/>
<gene>
    <name evidence="1" type="ORF">F0M16_16405</name>
</gene>
<proteinExistence type="predicted"/>
<accession>A0A5Q6PFJ2</accession>
<organism evidence="1 2">
    <name type="scientific">Vibrio cholerae</name>
    <dbReference type="NCBI Taxonomy" id="666"/>
    <lineage>
        <taxon>Bacteria</taxon>
        <taxon>Pseudomonadati</taxon>
        <taxon>Pseudomonadota</taxon>
        <taxon>Gammaproteobacteria</taxon>
        <taxon>Vibrionales</taxon>
        <taxon>Vibrionaceae</taxon>
        <taxon>Vibrio</taxon>
    </lineage>
</organism>
<evidence type="ECO:0000313" key="2">
    <source>
        <dbReference type="Proteomes" id="UP000323225"/>
    </source>
</evidence>
<protein>
    <submittedName>
        <fullName evidence="1">Uncharacterized protein</fullName>
    </submittedName>
</protein>